<protein>
    <submittedName>
        <fullName evidence="2">Uncharacterized protein</fullName>
    </submittedName>
</protein>
<proteinExistence type="predicted"/>
<evidence type="ECO:0000313" key="3">
    <source>
        <dbReference type="Proteomes" id="UP000545606"/>
    </source>
</evidence>
<dbReference type="Proteomes" id="UP000545606">
    <property type="component" value="Unassembled WGS sequence"/>
</dbReference>
<sequence length="74" mass="8128">MNKVKRPADTRVGCPVFPGIQATQAAPLPARLKLSLYWNWFEDETEHPPPGSRRHSTNSAHIGAGNNGGLRHNT</sequence>
<dbReference type="AlphaFoldDB" id="A0A838Y9Q3"/>
<evidence type="ECO:0000256" key="1">
    <source>
        <dbReference type="SAM" id="MobiDB-lite"/>
    </source>
</evidence>
<dbReference type="RefSeq" id="WP_181836333.1">
    <property type="nucleotide sequence ID" value="NZ_JACERN010000033.1"/>
</dbReference>
<feature type="region of interest" description="Disordered" evidence="1">
    <location>
        <begin position="43"/>
        <end position="74"/>
    </location>
</feature>
<keyword evidence="3" id="KW-1185">Reference proteome</keyword>
<accession>A0A838Y9Q3</accession>
<name>A0A838Y9Q3_9NEIS</name>
<gene>
    <name evidence="2" type="ORF">H2Z84_12880</name>
</gene>
<reference evidence="2 3" key="1">
    <citation type="submission" date="2020-07" db="EMBL/GenBank/DDBJ databases">
        <title>Draft genome sequence of violacein-producing bacteria and related species.</title>
        <authorList>
            <person name="Wilson H.S."/>
            <person name="De Leon M.E."/>
        </authorList>
    </citation>
    <scope>NUCLEOTIDE SEQUENCE [LARGE SCALE GENOMIC DNA]</scope>
    <source>
        <strain evidence="2 3">HSC-21Su07</strain>
    </source>
</reference>
<dbReference type="EMBL" id="JACERN010000033">
    <property type="protein sequence ID" value="MBA4709269.1"/>
    <property type="molecule type" value="Genomic_DNA"/>
</dbReference>
<comment type="caution">
    <text evidence="2">The sequence shown here is derived from an EMBL/GenBank/DDBJ whole genome shotgun (WGS) entry which is preliminary data.</text>
</comment>
<evidence type="ECO:0000313" key="2">
    <source>
        <dbReference type="EMBL" id="MBA4709269.1"/>
    </source>
</evidence>
<organism evidence="2 3">
    <name type="scientific">Aquitalea aquatica</name>
    <dbReference type="NCBI Taxonomy" id="3044273"/>
    <lineage>
        <taxon>Bacteria</taxon>
        <taxon>Pseudomonadati</taxon>
        <taxon>Pseudomonadota</taxon>
        <taxon>Betaproteobacteria</taxon>
        <taxon>Neisseriales</taxon>
        <taxon>Chromobacteriaceae</taxon>
        <taxon>Aquitalea</taxon>
    </lineage>
</organism>